<comment type="subcellular location">
    <subcellularLocation>
        <location evidence="1">Secreted</location>
    </subcellularLocation>
</comment>
<evidence type="ECO:0000256" key="2">
    <source>
        <dbReference type="ARBA" id="ARBA00010112"/>
    </source>
</evidence>
<feature type="chain" id="PRO_5042967353" evidence="5">
    <location>
        <begin position="19"/>
        <end position="130"/>
    </location>
</feature>
<keyword evidence="7" id="KW-1185">Reference proteome</keyword>
<evidence type="ECO:0000256" key="1">
    <source>
        <dbReference type="ARBA" id="ARBA00004613"/>
    </source>
</evidence>
<reference evidence="7" key="1">
    <citation type="submission" date="2022-10" db="EMBL/GenBank/DDBJ databases">
        <title>Genome assembly of Pristionchus species.</title>
        <authorList>
            <person name="Yoshida K."/>
            <person name="Sommer R.J."/>
        </authorList>
    </citation>
    <scope>NUCLEOTIDE SEQUENCE [LARGE SCALE GENOMIC DNA]</scope>
    <source>
        <strain evidence="7">RS5460</strain>
    </source>
</reference>
<dbReference type="InterPro" id="IPR001534">
    <property type="entry name" value="Transthyretin-like"/>
</dbReference>
<dbReference type="InterPro" id="IPR038479">
    <property type="entry name" value="Transthyretin-like_sf"/>
</dbReference>
<dbReference type="EMBL" id="BTRK01000001">
    <property type="protein sequence ID" value="GMR30066.1"/>
    <property type="molecule type" value="Genomic_DNA"/>
</dbReference>
<proteinExistence type="inferred from homology"/>
<dbReference type="PANTHER" id="PTHR21700">
    <property type="entry name" value="TRANSTHYRETIN-LIKE FAMILY PROTEIN-RELATED"/>
    <property type="match status" value="1"/>
</dbReference>
<dbReference type="GO" id="GO:0009986">
    <property type="term" value="C:cell surface"/>
    <property type="evidence" value="ECO:0007669"/>
    <property type="project" value="InterPro"/>
</dbReference>
<protein>
    <submittedName>
        <fullName evidence="6">Uncharacterized protein</fullName>
    </submittedName>
</protein>
<dbReference type="Proteomes" id="UP001328107">
    <property type="component" value="Unassembled WGS sequence"/>
</dbReference>
<evidence type="ECO:0000256" key="5">
    <source>
        <dbReference type="SAM" id="SignalP"/>
    </source>
</evidence>
<evidence type="ECO:0000313" key="6">
    <source>
        <dbReference type="EMBL" id="GMR30066.1"/>
    </source>
</evidence>
<dbReference type="AlphaFoldDB" id="A0AAN5C691"/>
<organism evidence="6 7">
    <name type="scientific">Pristionchus mayeri</name>
    <dbReference type="NCBI Taxonomy" id="1317129"/>
    <lineage>
        <taxon>Eukaryota</taxon>
        <taxon>Metazoa</taxon>
        <taxon>Ecdysozoa</taxon>
        <taxon>Nematoda</taxon>
        <taxon>Chromadorea</taxon>
        <taxon>Rhabditida</taxon>
        <taxon>Rhabditina</taxon>
        <taxon>Diplogasteromorpha</taxon>
        <taxon>Diplogasteroidea</taxon>
        <taxon>Neodiplogasteridae</taxon>
        <taxon>Pristionchus</taxon>
    </lineage>
</organism>
<keyword evidence="4 5" id="KW-0732">Signal</keyword>
<dbReference type="PANTHER" id="PTHR21700:SF30">
    <property type="entry name" value="TRANSTHYRETIN-LIKE FAMILY PROTEIN"/>
    <property type="match status" value="1"/>
</dbReference>
<evidence type="ECO:0000256" key="4">
    <source>
        <dbReference type="ARBA" id="ARBA00022729"/>
    </source>
</evidence>
<sequence>MCFRSFAILCMLALALDAELQTITVTGITVCHRRRVADVRIELWERDTMDADDLLLEVRSNATGDFTMTGSQDEYGSIAPYIIIYHECDAKPNCQRVAEYDVPADKIGSTYDMTYISMNIFVKGEKDQCP</sequence>
<evidence type="ECO:0000313" key="7">
    <source>
        <dbReference type="Proteomes" id="UP001328107"/>
    </source>
</evidence>
<feature type="signal peptide" evidence="5">
    <location>
        <begin position="1"/>
        <end position="18"/>
    </location>
</feature>
<accession>A0AAN5C691</accession>
<dbReference type="GO" id="GO:0005576">
    <property type="term" value="C:extracellular region"/>
    <property type="evidence" value="ECO:0007669"/>
    <property type="project" value="UniProtKB-SubCell"/>
</dbReference>
<name>A0AAN5C691_9BILA</name>
<evidence type="ECO:0000256" key="3">
    <source>
        <dbReference type="ARBA" id="ARBA00022525"/>
    </source>
</evidence>
<comment type="caution">
    <text evidence="6">The sequence shown here is derived from an EMBL/GenBank/DDBJ whole genome shotgun (WGS) entry which is preliminary data.</text>
</comment>
<keyword evidence="3" id="KW-0964">Secreted</keyword>
<dbReference type="Pfam" id="PF01060">
    <property type="entry name" value="TTR-52"/>
    <property type="match status" value="1"/>
</dbReference>
<gene>
    <name evidence="6" type="ORF">PMAYCL1PPCAC_00261</name>
</gene>
<dbReference type="Gene3D" id="2.60.40.3330">
    <property type="match status" value="1"/>
</dbReference>
<comment type="similarity">
    <text evidence="2">Belongs to the nematode transthyretin-like family.</text>
</comment>